<comment type="caution">
    <text evidence="1">The sequence shown here is derived from an EMBL/GenBank/DDBJ whole genome shotgun (WGS) entry which is preliminary data.</text>
</comment>
<organism evidence="1 2">
    <name type="scientific">Zophobas morio</name>
    <dbReference type="NCBI Taxonomy" id="2755281"/>
    <lineage>
        <taxon>Eukaryota</taxon>
        <taxon>Metazoa</taxon>
        <taxon>Ecdysozoa</taxon>
        <taxon>Arthropoda</taxon>
        <taxon>Hexapoda</taxon>
        <taxon>Insecta</taxon>
        <taxon>Pterygota</taxon>
        <taxon>Neoptera</taxon>
        <taxon>Endopterygota</taxon>
        <taxon>Coleoptera</taxon>
        <taxon>Polyphaga</taxon>
        <taxon>Cucujiformia</taxon>
        <taxon>Tenebrionidae</taxon>
        <taxon>Zophobas</taxon>
    </lineage>
</organism>
<proteinExistence type="predicted"/>
<protein>
    <submittedName>
        <fullName evidence="1">Uncharacterized protein</fullName>
    </submittedName>
</protein>
<dbReference type="EMBL" id="JALNTZ010000007">
    <property type="protein sequence ID" value="KAJ3646045.1"/>
    <property type="molecule type" value="Genomic_DNA"/>
</dbReference>
<evidence type="ECO:0000313" key="2">
    <source>
        <dbReference type="Proteomes" id="UP001168821"/>
    </source>
</evidence>
<name>A0AA38HXL1_9CUCU</name>
<keyword evidence="2" id="KW-1185">Reference proteome</keyword>
<reference evidence="1" key="1">
    <citation type="journal article" date="2023" name="G3 (Bethesda)">
        <title>Whole genome assemblies of Zophobas morio and Tenebrio molitor.</title>
        <authorList>
            <person name="Kaur S."/>
            <person name="Stinson S.A."/>
            <person name="diCenzo G.C."/>
        </authorList>
    </citation>
    <scope>NUCLEOTIDE SEQUENCE</scope>
    <source>
        <strain evidence="1">QUZm001</strain>
    </source>
</reference>
<sequence>MFGVIFFAIHNVGCKPLACRSGGQFAAFKFRPHNSTDDIVLPNVSSDESSEEEEASEHNYEFKPIIPTISYTMMFSKSLQTKRCVKNLFNASQKTKAISND</sequence>
<dbReference type="Proteomes" id="UP001168821">
    <property type="component" value="Unassembled WGS sequence"/>
</dbReference>
<gene>
    <name evidence="1" type="ORF">Zmor_023656</name>
</gene>
<dbReference type="AlphaFoldDB" id="A0AA38HXL1"/>
<evidence type="ECO:0000313" key="1">
    <source>
        <dbReference type="EMBL" id="KAJ3646045.1"/>
    </source>
</evidence>
<accession>A0AA38HXL1</accession>